<dbReference type="EMBL" id="MCGO01000082">
    <property type="protein sequence ID" value="ORY30463.1"/>
    <property type="molecule type" value="Genomic_DNA"/>
</dbReference>
<proteinExistence type="predicted"/>
<dbReference type="OrthoDB" id="20729at2759"/>
<dbReference type="Proteomes" id="UP000193642">
    <property type="component" value="Unassembled WGS sequence"/>
</dbReference>
<keyword evidence="3" id="KW-1185">Reference proteome</keyword>
<comment type="caution">
    <text evidence="2">The sequence shown here is derived from an EMBL/GenBank/DDBJ whole genome shotgun (WGS) entry which is preliminary data.</text>
</comment>
<protein>
    <submittedName>
        <fullName evidence="2">Uncharacterized protein</fullName>
    </submittedName>
</protein>
<evidence type="ECO:0000313" key="3">
    <source>
        <dbReference type="Proteomes" id="UP000193642"/>
    </source>
</evidence>
<name>A0A1Y2B6K2_9FUNG</name>
<gene>
    <name evidence="2" type="ORF">BCR33DRAFT_566313</name>
</gene>
<evidence type="ECO:0000313" key="2">
    <source>
        <dbReference type="EMBL" id="ORY30463.1"/>
    </source>
</evidence>
<dbReference type="STRING" id="329046.A0A1Y2B6K2"/>
<organism evidence="2 3">
    <name type="scientific">Rhizoclosmatium globosum</name>
    <dbReference type="NCBI Taxonomy" id="329046"/>
    <lineage>
        <taxon>Eukaryota</taxon>
        <taxon>Fungi</taxon>
        <taxon>Fungi incertae sedis</taxon>
        <taxon>Chytridiomycota</taxon>
        <taxon>Chytridiomycota incertae sedis</taxon>
        <taxon>Chytridiomycetes</taxon>
        <taxon>Chytridiales</taxon>
        <taxon>Chytriomycetaceae</taxon>
        <taxon>Rhizoclosmatium</taxon>
    </lineage>
</organism>
<evidence type="ECO:0000256" key="1">
    <source>
        <dbReference type="SAM" id="MobiDB-lite"/>
    </source>
</evidence>
<feature type="region of interest" description="Disordered" evidence="1">
    <location>
        <begin position="55"/>
        <end position="115"/>
    </location>
</feature>
<accession>A0A1Y2B6K2</accession>
<sequence>MFGAASISTAASTAVPTSSAFGSGGSVFGSAQPAPSSTTSGFSFLGAAASKSSSPAPPSVFGNASPANTTPSSQTGFGQGFTGSGTSAFGSKPTAFGQPANASAQPPFGQSGFGAAAATPSSNAFSSGTTPVSAFGKPTAFGNSASGSAFGQNTQTAVPAFGQPASTQSAFGQSTLAIFFWPTKYSSISFRSRSETSWWIRQCTGNNTCVWTIWIRTSVSIWTIRLWSPCSCAFPSVSNTQSVFGQSSNVAATGFGSFASTSNQSVFGGGATSAGFGAAASNTSVFGNSAAQNSTDKKPSFSQYR</sequence>
<dbReference type="AlphaFoldDB" id="A0A1Y2B6K2"/>
<reference evidence="2 3" key="1">
    <citation type="submission" date="2016-07" db="EMBL/GenBank/DDBJ databases">
        <title>Pervasive Adenine N6-methylation of Active Genes in Fungi.</title>
        <authorList>
            <consortium name="DOE Joint Genome Institute"/>
            <person name="Mondo S.J."/>
            <person name="Dannebaum R.O."/>
            <person name="Kuo R.C."/>
            <person name="Labutti K."/>
            <person name="Haridas S."/>
            <person name="Kuo A."/>
            <person name="Salamov A."/>
            <person name="Ahrendt S.R."/>
            <person name="Lipzen A."/>
            <person name="Sullivan W."/>
            <person name="Andreopoulos W.B."/>
            <person name="Clum A."/>
            <person name="Lindquist E."/>
            <person name="Daum C."/>
            <person name="Ramamoorthy G.K."/>
            <person name="Gryganskyi A."/>
            <person name="Culley D."/>
            <person name="Magnuson J.K."/>
            <person name="James T.Y."/>
            <person name="O'Malley M.A."/>
            <person name="Stajich J.E."/>
            <person name="Spatafora J.W."/>
            <person name="Visel A."/>
            <person name="Grigoriev I.V."/>
        </authorList>
    </citation>
    <scope>NUCLEOTIDE SEQUENCE [LARGE SCALE GENOMIC DNA]</scope>
    <source>
        <strain evidence="2 3">JEL800</strain>
    </source>
</reference>